<feature type="compositionally biased region" description="Polar residues" evidence="1">
    <location>
        <begin position="104"/>
        <end position="114"/>
    </location>
</feature>
<dbReference type="GeneID" id="8444848"/>
<name>C4JMT6_UNCRE</name>
<accession>C4JMT6</accession>
<feature type="compositionally biased region" description="Polar residues" evidence="1">
    <location>
        <begin position="146"/>
        <end position="156"/>
    </location>
</feature>
<sequence>MGPSKVAIPGSTTPLPEEKRLETPQESEEISGTVFPLELDGSENRTRTVDGKIRPIGPSFATSYKERMNALRSTSSSPSPGSLAALDDGERKAKADALKSLLLNPTQHRVTSGSPGHLNVSSTFSSRSNSATPSKGSTIRPPSLPTPASSERSAFNINPAKDNRSNSIPYQYLTSLCNGASFPSPSPSTRKDISPATRSNQYPQTTHINSARACSAQSAFHGNYVSPTPNRTASPLSTGIKPAPGVSSKLDSSETKRMEDELRRILKLTPSANTHGVNGVEQTIA</sequence>
<gene>
    <name evidence="2" type="ORF">UREG_04144</name>
</gene>
<dbReference type="InParanoid" id="C4JMT6"/>
<dbReference type="AlphaFoldDB" id="C4JMT6"/>
<dbReference type="RefSeq" id="XP_002544627.1">
    <property type="nucleotide sequence ID" value="XM_002544581.1"/>
</dbReference>
<evidence type="ECO:0000313" key="3">
    <source>
        <dbReference type="Proteomes" id="UP000002058"/>
    </source>
</evidence>
<protein>
    <submittedName>
        <fullName evidence="2">Uncharacterized protein</fullName>
    </submittedName>
</protein>
<evidence type="ECO:0000313" key="2">
    <source>
        <dbReference type="EMBL" id="EEP79298.1"/>
    </source>
</evidence>
<dbReference type="HOGENOM" id="CLU_977260_0_0_1"/>
<feature type="compositionally biased region" description="Low complexity" evidence="1">
    <location>
        <begin position="73"/>
        <end position="82"/>
    </location>
</feature>
<keyword evidence="3" id="KW-1185">Reference proteome</keyword>
<proteinExistence type="predicted"/>
<feature type="region of interest" description="Disordered" evidence="1">
    <location>
        <begin position="221"/>
        <end position="257"/>
    </location>
</feature>
<feature type="region of interest" description="Disordered" evidence="1">
    <location>
        <begin position="181"/>
        <end position="202"/>
    </location>
</feature>
<dbReference type="OrthoDB" id="2142961at2759"/>
<feature type="compositionally biased region" description="Basic and acidic residues" evidence="1">
    <location>
        <begin position="42"/>
        <end position="53"/>
    </location>
</feature>
<dbReference type="VEuPathDB" id="FungiDB:UREG_04144"/>
<feature type="region of interest" description="Disordered" evidence="1">
    <location>
        <begin position="1"/>
        <end position="166"/>
    </location>
</feature>
<dbReference type="eggNOG" id="ENOG502SC1U">
    <property type="taxonomic scope" value="Eukaryota"/>
</dbReference>
<evidence type="ECO:0000256" key="1">
    <source>
        <dbReference type="SAM" id="MobiDB-lite"/>
    </source>
</evidence>
<dbReference type="Proteomes" id="UP000002058">
    <property type="component" value="Unassembled WGS sequence"/>
</dbReference>
<reference evidence="3" key="1">
    <citation type="journal article" date="2009" name="Genome Res.">
        <title>Comparative genomic analyses of the human fungal pathogens Coccidioides and their relatives.</title>
        <authorList>
            <person name="Sharpton T.J."/>
            <person name="Stajich J.E."/>
            <person name="Rounsley S.D."/>
            <person name="Gardner M.J."/>
            <person name="Wortman J.R."/>
            <person name="Jordar V.S."/>
            <person name="Maiti R."/>
            <person name="Kodira C.D."/>
            <person name="Neafsey D.E."/>
            <person name="Zeng Q."/>
            <person name="Hung C.-Y."/>
            <person name="McMahan C."/>
            <person name="Muszewska A."/>
            <person name="Grynberg M."/>
            <person name="Mandel M.A."/>
            <person name="Kellner E.M."/>
            <person name="Barker B.M."/>
            <person name="Galgiani J.N."/>
            <person name="Orbach M.J."/>
            <person name="Kirkland T.N."/>
            <person name="Cole G.T."/>
            <person name="Henn M.R."/>
            <person name="Birren B.W."/>
            <person name="Taylor J.W."/>
        </authorList>
    </citation>
    <scope>NUCLEOTIDE SEQUENCE [LARGE SCALE GENOMIC DNA]</scope>
    <source>
        <strain evidence="3">UAMH 1704</strain>
    </source>
</reference>
<feature type="compositionally biased region" description="Low complexity" evidence="1">
    <location>
        <begin position="121"/>
        <end position="134"/>
    </location>
</feature>
<dbReference type="EMBL" id="CH476616">
    <property type="protein sequence ID" value="EEP79298.1"/>
    <property type="molecule type" value="Genomic_DNA"/>
</dbReference>
<dbReference type="KEGG" id="ure:UREG_04144"/>
<feature type="compositionally biased region" description="Polar residues" evidence="1">
    <location>
        <begin position="221"/>
        <end position="237"/>
    </location>
</feature>
<feature type="compositionally biased region" description="Basic and acidic residues" evidence="1">
    <location>
        <begin position="88"/>
        <end position="97"/>
    </location>
</feature>
<organism evidence="2 3">
    <name type="scientific">Uncinocarpus reesii (strain UAMH 1704)</name>
    <dbReference type="NCBI Taxonomy" id="336963"/>
    <lineage>
        <taxon>Eukaryota</taxon>
        <taxon>Fungi</taxon>
        <taxon>Dikarya</taxon>
        <taxon>Ascomycota</taxon>
        <taxon>Pezizomycotina</taxon>
        <taxon>Eurotiomycetes</taxon>
        <taxon>Eurotiomycetidae</taxon>
        <taxon>Onygenales</taxon>
        <taxon>Onygenaceae</taxon>
        <taxon>Uncinocarpus</taxon>
    </lineage>
</organism>